<gene>
    <name evidence="1" type="ORF">EB796_007368</name>
</gene>
<organism evidence="1 2">
    <name type="scientific">Bugula neritina</name>
    <name type="common">Brown bryozoan</name>
    <name type="synonym">Sertularia neritina</name>
    <dbReference type="NCBI Taxonomy" id="10212"/>
    <lineage>
        <taxon>Eukaryota</taxon>
        <taxon>Metazoa</taxon>
        <taxon>Spiralia</taxon>
        <taxon>Lophotrochozoa</taxon>
        <taxon>Bryozoa</taxon>
        <taxon>Gymnolaemata</taxon>
        <taxon>Cheilostomatida</taxon>
        <taxon>Flustrina</taxon>
        <taxon>Buguloidea</taxon>
        <taxon>Bugulidae</taxon>
        <taxon>Bugula</taxon>
    </lineage>
</organism>
<dbReference type="EMBL" id="VXIV02001102">
    <property type="protein sequence ID" value="KAF6034326.1"/>
    <property type="molecule type" value="Genomic_DNA"/>
</dbReference>
<evidence type="ECO:0000313" key="2">
    <source>
        <dbReference type="Proteomes" id="UP000593567"/>
    </source>
</evidence>
<dbReference type="AlphaFoldDB" id="A0A7J7K9U6"/>
<comment type="caution">
    <text evidence="1">The sequence shown here is derived from an EMBL/GenBank/DDBJ whole genome shotgun (WGS) entry which is preliminary data.</text>
</comment>
<dbReference type="PANTHER" id="PTHR31751">
    <property type="entry name" value="SI:CH211-108C17.2-RELATED-RELATED"/>
    <property type="match status" value="1"/>
</dbReference>
<accession>A0A7J7K9U6</accession>
<sequence length="129" mass="15062">MFNISSILGILVKAWKKKLAALSLKSKHRILAKWIKSICNHMYWVVDTTEHQTKFRESKWLSIIDHIANEHTFGYPEFSSCEHGLLGNLVDDNGKHIQRVWINNWVVKYYLSYSVISNFENCSGTTEIF</sequence>
<reference evidence="1" key="1">
    <citation type="submission" date="2020-06" db="EMBL/GenBank/DDBJ databases">
        <title>Draft genome of Bugula neritina, a colonial animal packing powerful symbionts and potential medicines.</title>
        <authorList>
            <person name="Rayko M."/>
        </authorList>
    </citation>
    <scope>NUCLEOTIDE SEQUENCE [LARGE SCALE GENOMIC DNA]</scope>
    <source>
        <strain evidence="1">Kwan_BN1</strain>
    </source>
</reference>
<protein>
    <submittedName>
        <fullName evidence="1">Uncharacterized protein</fullName>
    </submittedName>
</protein>
<dbReference type="PANTHER" id="PTHR31751:SF42">
    <property type="entry name" value="PROTEIN CBG10204"/>
    <property type="match status" value="1"/>
</dbReference>
<name>A0A7J7K9U6_BUGNE</name>
<keyword evidence="2" id="KW-1185">Reference proteome</keyword>
<evidence type="ECO:0000313" key="1">
    <source>
        <dbReference type="EMBL" id="KAF6034326.1"/>
    </source>
</evidence>
<dbReference type="Proteomes" id="UP000593567">
    <property type="component" value="Unassembled WGS sequence"/>
</dbReference>
<dbReference type="OrthoDB" id="6141328at2759"/>
<proteinExistence type="predicted"/>